<reference evidence="2 3" key="1">
    <citation type="journal article" date="2021" name="Elife">
        <title>Chloroplast acquisition without the gene transfer in kleptoplastic sea slugs, Plakobranchus ocellatus.</title>
        <authorList>
            <person name="Maeda T."/>
            <person name="Takahashi S."/>
            <person name="Yoshida T."/>
            <person name="Shimamura S."/>
            <person name="Takaki Y."/>
            <person name="Nagai Y."/>
            <person name="Toyoda A."/>
            <person name="Suzuki Y."/>
            <person name="Arimoto A."/>
            <person name="Ishii H."/>
            <person name="Satoh N."/>
            <person name="Nishiyama T."/>
            <person name="Hasebe M."/>
            <person name="Maruyama T."/>
            <person name="Minagawa J."/>
            <person name="Obokata J."/>
            <person name="Shigenobu S."/>
        </authorList>
    </citation>
    <scope>NUCLEOTIDE SEQUENCE [LARGE SCALE GENOMIC DNA]</scope>
</reference>
<dbReference type="EMBL" id="BMAT01005840">
    <property type="protein sequence ID" value="GFS00550.1"/>
    <property type="molecule type" value="Genomic_DNA"/>
</dbReference>
<feature type="compositionally biased region" description="Basic and acidic residues" evidence="1">
    <location>
        <begin position="40"/>
        <end position="55"/>
    </location>
</feature>
<evidence type="ECO:0000313" key="2">
    <source>
        <dbReference type="EMBL" id="GFS00550.1"/>
    </source>
</evidence>
<feature type="region of interest" description="Disordered" evidence="1">
    <location>
        <begin position="30"/>
        <end position="55"/>
    </location>
</feature>
<comment type="caution">
    <text evidence="2">The sequence shown here is derived from an EMBL/GenBank/DDBJ whole genome shotgun (WGS) entry which is preliminary data.</text>
</comment>
<keyword evidence="3" id="KW-1185">Reference proteome</keyword>
<accession>A0AAV4HSJ8</accession>
<dbReference type="Proteomes" id="UP000762676">
    <property type="component" value="Unassembled WGS sequence"/>
</dbReference>
<name>A0AAV4HSJ8_9GAST</name>
<evidence type="ECO:0000313" key="3">
    <source>
        <dbReference type="Proteomes" id="UP000762676"/>
    </source>
</evidence>
<dbReference type="AlphaFoldDB" id="A0AAV4HSJ8"/>
<proteinExistence type="predicted"/>
<organism evidence="2 3">
    <name type="scientific">Elysia marginata</name>
    <dbReference type="NCBI Taxonomy" id="1093978"/>
    <lineage>
        <taxon>Eukaryota</taxon>
        <taxon>Metazoa</taxon>
        <taxon>Spiralia</taxon>
        <taxon>Lophotrochozoa</taxon>
        <taxon>Mollusca</taxon>
        <taxon>Gastropoda</taxon>
        <taxon>Heterobranchia</taxon>
        <taxon>Euthyneura</taxon>
        <taxon>Panpulmonata</taxon>
        <taxon>Sacoglossa</taxon>
        <taxon>Placobranchoidea</taxon>
        <taxon>Plakobranchidae</taxon>
        <taxon>Elysia</taxon>
    </lineage>
</organism>
<protein>
    <submittedName>
        <fullName evidence="2">Uncharacterized protein</fullName>
    </submittedName>
</protein>
<evidence type="ECO:0000256" key="1">
    <source>
        <dbReference type="SAM" id="MobiDB-lite"/>
    </source>
</evidence>
<sequence>MADVGERLLQQLMKRKLRYAGHIMRGSSRPLLQLGPIPRGENRRKERTGKAKKELDGRCKGMVRVDKLWRYETEGREQRRMERHGCHLRTEEGT</sequence>
<gene>
    <name evidence="2" type="ORF">ElyMa_002817000</name>
</gene>